<dbReference type="AlphaFoldDB" id="A0AB34IY91"/>
<protein>
    <submittedName>
        <fullName evidence="2">Uncharacterized protein</fullName>
    </submittedName>
</protein>
<proteinExistence type="predicted"/>
<organism evidence="2 3">
    <name type="scientific">Prymnesium parvum</name>
    <name type="common">Toxic golden alga</name>
    <dbReference type="NCBI Taxonomy" id="97485"/>
    <lineage>
        <taxon>Eukaryota</taxon>
        <taxon>Haptista</taxon>
        <taxon>Haptophyta</taxon>
        <taxon>Prymnesiophyceae</taxon>
        <taxon>Prymnesiales</taxon>
        <taxon>Prymnesiaceae</taxon>
        <taxon>Prymnesium</taxon>
    </lineage>
</organism>
<name>A0AB34IY91_PRYPA</name>
<feature type="region of interest" description="Disordered" evidence="1">
    <location>
        <begin position="1"/>
        <end position="29"/>
    </location>
</feature>
<gene>
    <name evidence="2" type="ORF">AB1Y20_004499</name>
</gene>
<evidence type="ECO:0000256" key="1">
    <source>
        <dbReference type="SAM" id="MobiDB-lite"/>
    </source>
</evidence>
<reference evidence="2 3" key="1">
    <citation type="journal article" date="2024" name="Science">
        <title>Giant polyketide synthase enzymes in the biosynthesis of giant marine polyether toxins.</title>
        <authorList>
            <person name="Fallon T.R."/>
            <person name="Shende V.V."/>
            <person name="Wierzbicki I.H."/>
            <person name="Pendleton A.L."/>
            <person name="Watervoot N.F."/>
            <person name="Auber R.P."/>
            <person name="Gonzalez D.J."/>
            <person name="Wisecaver J.H."/>
            <person name="Moore B.S."/>
        </authorList>
    </citation>
    <scope>NUCLEOTIDE SEQUENCE [LARGE SCALE GENOMIC DNA]</scope>
    <source>
        <strain evidence="2 3">12B1</strain>
    </source>
</reference>
<comment type="caution">
    <text evidence="2">The sequence shown here is derived from an EMBL/GenBank/DDBJ whole genome shotgun (WGS) entry which is preliminary data.</text>
</comment>
<dbReference type="EMBL" id="JBGBPQ010000016">
    <property type="protein sequence ID" value="KAL1508389.1"/>
    <property type="molecule type" value="Genomic_DNA"/>
</dbReference>
<evidence type="ECO:0000313" key="3">
    <source>
        <dbReference type="Proteomes" id="UP001515480"/>
    </source>
</evidence>
<evidence type="ECO:0000313" key="2">
    <source>
        <dbReference type="EMBL" id="KAL1508389.1"/>
    </source>
</evidence>
<accession>A0AB34IY91</accession>
<sequence length="204" mass="22534">MQAFHALGSAPDDRPAAAGRGSLEFPPFPGENPLQHEAHIWLEVAEARLASAGLLIVANGGTPAAARHIMDVPLDQLPPLPPGHRDFERRMETRIRIDTENRKNAARRYDITLAAWTAIYAALKECTARTAPLFSRELLDVCDLSLAGVAEGYFDGPRAWHMAVHRLAGEERTKQDKEYYRTAEHLQRSKPLPDGCSAADYSAQ</sequence>
<dbReference type="Proteomes" id="UP001515480">
    <property type="component" value="Unassembled WGS sequence"/>
</dbReference>
<keyword evidence="3" id="KW-1185">Reference proteome</keyword>